<dbReference type="InterPro" id="IPR016193">
    <property type="entry name" value="Cytidine_deaminase-like"/>
</dbReference>
<evidence type="ECO:0000256" key="8">
    <source>
        <dbReference type="HAMAP-Rule" id="MF_00972"/>
    </source>
</evidence>
<dbReference type="PROSITE" id="PS00903">
    <property type="entry name" value="CYT_DCMP_DEAMINASES_1"/>
    <property type="match status" value="1"/>
</dbReference>
<reference evidence="11" key="1">
    <citation type="journal article" date="2019" name="Int. J. Syst. Evol. Microbiol.">
        <title>The Global Catalogue of Microorganisms (GCM) 10K type strain sequencing project: providing services to taxonomists for standard genome sequencing and annotation.</title>
        <authorList>
            <consortium name="The Broad Institute Genomics Platform"/>
            <consortium name="The Broad Institute Genome Sequencing Center for Infectious Disease"/>
            <person name="Wu L."/>
            <person name="Ma J."/>
        </authorList>
    </citation>
    <scope>NUCLEOTIDE SEQUENCE [LARGE SCALE GENOMIC DNA]</scope>
    <source>
        <strain evidence="11">CCUG 58127</strain>
    </source>
</reference>
<keyword evidence="3 8" id="KW-0819">tRNA processing</keyword>
<evidence type="ECO:0000256" key="7">
    <source>
        <dbReference type="ARBA" id="ARBA00048045"/>
    </source>
</evidence>
<evidence type="ECO:0000256" key="4">
    <source>
        <dbReference type="ARBA" id="ARBA00022723"/>
    </source>
</evidence>
<comment type="catalytic activity">
    <reaction evidence="7 8">
        <text>adenosine(34) in tRNA + H2O + H(+) = inosine(34) in tRNA + NH4(+)</text>
        <dbReference type="Rhea" id="RHEA:43168"/>
        <dbReference type="Rhea" id="RHEA-COMP:10373"/>
        <dbReference type="Rhea" id="RHEA-COMP:10374"/>
        <dbReference type="ChEBI" id="CHEBI:15377"/>
        <dbReference type="ChEBI" id="CHEBI:15378"/>
        <dbReference type="ChEBI" id="CHEBI:28938"/>
        <dbReference type="ChEBI" id="CHEBI:74411"/>
        <dbReference type="ChEBI" id="CHEBI:82852"/>
        <dbReference type="EC" id="3.5.4.33"/>
    </reaction>
</comment>
<comment type="caution">
    <text evidence="10">The sequence shown here is derived from an EMBL/GenBank/DDBJ whole genome shotgun (WGS) entry which is preliminary data.</text>
</comment>
<dbReference type="CDD" id="cd01285">
    <property type="entry name" value="nucleoside_deaminase"/>
    <property type="match status" value="1"/>
</dbReference>
<sequence length="160" mass="16944">MPAPDGYDEWMALALSQAGMALATDDVPVGAVVLDAAGTVVGAAPNRRVADSDPLAHAEIVAIRSAAETFGHYRLDDCTMVVTLEPCLMCAGAIMQSRISHIVFGAWDRKAGACGSAWDVIADNTSPHKLDAVGGIREQECAQLLTDFFRARRKKLSASD</sequence>
<evidence type="ECO:0000313" key="10">
    <source>
        <dbReference type="EMBL" id="MFC6705099.1"/>
    </source>
</evidence>
<evidence type="ECO:0000256" key="2">
    <source>
        <dbReference type="ARBA" id="ARBA00011738"/>
    </source>
</evidence>
<evidence type="ECO:0000256" key="3">
    <source>
        <dbReference type="ARBA" id="ARBA00022694"/>
    </source>
</evidence>
<keyword evidence="4 8" id="KW-0479">Metal-binding</keyword>
<dbReference type="Gene3D" id="3.40.140.10">
    <property type="entry name" value="Cytidine Deaminase, domain 2"/>
    <property type="match status" value="1"/>
</dbReference>
<evidence type="ECO:0000313" key="11">
    <source>
        <dbReference type="Proteomes" id="UP001596298"/>
    </source>
</evidence>
<dbReference type="EC" id="3.5.4.33" evidence="8"/>
<comment type="function">
    <text evidence="8">Catalyzes the deamination of adenosine to inosine at the wobble position 34 of tRNA(Arg2).</text>
</comment>
<dbReference type="NCBIfam" id="NF008113">
    <property type="entry name" value="PRK10860.1"/>
    <property type="match status" value="1"/>
</dbReference>
<evidence type="ECO:0000256" key="6">
    <source>
        <dbReference type="ARBA" id="ARBA00022833"/>
    </source>
</evidence>
<feature type="domain" description="CMP/dCMP-type deaminase" evidence="9">
    <location>
        <begin position="5"/>
        <end position="152"/>
    </location>
</feature>
<comment type="similarity">
    <text evidence="1">Belongs to the cytidine and deoxycytidylate deaminase family. ADAT2 subfamily.</text>
</comment>
<keyword evidence="11" id="KW-1185">Reference proteome</keyword>
<dbReference type="PANTHER" id="PTHR11079:SF202">
    <property type="entry name" value="TRNA-SPECIFIC ADENOSINE DEAMINASE"/>
    <property type="match status" value="1"/>
</dbReference>
<evidence type="ECO:0000256" key="5">
    <source>
        <dbReference type="ARBA" id="ARBA00022801"/>
    </source>
</evidence>
<feature type="binding site" evidence="8">
    <location>
        <position position="57"/>
    </location>
    <ligand>
        <name>Zn(2+)</name>
        <dbReference type="ChEBI" id="CHEBI:29105"/>
        <note>catalytic</note>
    </ligand>
</feature>
<dbReference type="EMBL" id="JBHSWH010000001">
    <property type="protein sequence ID" value="MFC6705099.1"/>
    <property type="molecule type" value="Genomic_DNA"/>
</dbReference>
<dbReference type="InterPro" id="IPR028883">
    <property type="entry name" value="tRNA_aden_deaminase"/>
</dbReference>
<proteinExistence type="inferred from homology"/>
<accession>A0ABW2ADX1</accession>
<comment type="cofactor">
    <cofactor evidence="8">
        <name>Zn(2+)</name>
        <dbReference type="ChEBI" id="CHEBI:29105"/>
    </cofactor>
    <text evidence="8">Binds 1 zinc ion per subunit.</text>
</comment>
<dbReference type="HAMAP" id="MF_00972">
    <property type="entry name" value="tRNA_aden_deaminase"/>
    <property type="match status" value="1"/>
</dbReference>
<dbReference type="SUPFAM" id="SSF53927">
    <property type="entry name" value="Cytidine deaminase-like"/>
    <property type="match status" value="1"/>
</dbReference>
<dbReference type="Pfam" id="PF00383">
    <property type="entry name" value="dCMP_cyt_deam_1"/>
    <property type="match status" value="1"/>
</dbReference>
<keyword evidence="6 8" id="KW-0862">Zinc</keyword>
<keyword evidence="5 8" id="KW-0378">Hydrolase</keyword>
<feature type="active site" description="Proton donor" evidence="8">
    <location>
        <position position="59"/>
    </location>
</feature>
<gene>
    <name evidence="8 10" type="primary">tadA</name>
    <name evidence="10" type="ORF">ACFQDH_07425</name>
</gene>
<evidence type="ECO:0000256" key="1">
    <source>
        <dbReference type="ARBA" id="ARBA00010669"/>
    </source>
</evidence>
<dbReference type="InterPro" id="IPR016192">
    <property type="entry name" value="APOBEC/CMP_deaminase_Zn-bd"/>
</dbReference>
<protein>
    <recommendedName>
        <fullName evidence="8">tRNA-specific adenosine deaminase</fullName>
        <ecNumber evidence="8">3.5.4.33</ecNumber>
    </recommendedName>
</protein>
<dbReference type="GO" id="GO:0052717">
    <property type="term" value="F:tRNA-specific adenosine-34 deaminase activity"/>
    <property type="evidence" value="ECO:0007669"/>
    <property type="project" value="UniProtKB-EC"/>
</dbReference>
<dbReference type="RefSeq" id="WP_382399930.1">
    <property type="nucleotide sequence ID" value="NZ_JBHSWH010000001.1"/>
</dbReference>
<organism evidence="10 11">
    <name type="scientific">Flexivirga alba</name>
    <dbReference type="NCBI Taxonomy" id="702742"/>
    <lineage>
        <taxon>Bacteria</taxon>
        <taxon>Bacillati</taxon>
        <taxon>Actinomycetota</taxon>
        <taxon>Actinomycetes</taxon>
        <taxon>Micrococcales</taxon>
        <taxon>Dermacoccaceae</taxon>
        <taxon>Flexivirga</taxon>
    </lineage>
</organism>
<dbReference type="PANTHER" id="PTHR11079">
    <property type="entry name" value="CYTOSINE DEAMINASE FAMILY MEMBER"/>
    <property type="match status" value="1"/>
</dbReference>
<dbReference type="PROSITE" id="PS51747">
    <property type="entry name" value="CYT_DCMP_DEAMINASES_2"/>
    <property type="match status" value="1"/>
</dbReference>
<comment type="subunit">
    <text evidence="2 8">Homodimer.</text>
</comment>
<evidence type="ECO:0000259" key="9">
    <source>
        <dbReference type="PROSITE" id="PS51747"/>
    </source>
</evidence>
<name>A0ABW2ADX1_9MICO</name>
<feature type="binding site" evidence="8">
    <location>
        <position position="90"/>
    </location>
    <ligand>
        <name>Zn(2+)</name>
        <dbReference type="ChEBI" id="CHEBI:29105"/>
        <note>catalytic</note>
    </ligand>
</feature>
<dbReference type="InterPro" id="IPR002125">
    <property type="entry name" value="CMP_dCMP_dom"/>
</dbReference>
<dbReference type="Proteomes" id="UP001596298">
    <property type="component" value="Unassembled WGS sequence"/>
</dbReference>
<feature type="binding site" evidence="8">
    <location>
        <position position="87"/>
    </location>
    <ligand>
        <name>Zn(2+)</name>
        <dbReference type="ChEBI" id="CHEBI:29105"/>
        <note>catalytic</note>
    </ligand>
</feature>